<dbReference type="RefSeq" id="XP_020082032.1">
    <property type="nucleotide sequence ID" value="XM_020226443.1"/>
</dbReference>
<dbReference type="GO" id="GO:0005096">
    <property type="term" value="F:GTPase activator activity"/>
    <property type="evidence" value="ECO:0007669"/>
    <property type="project" value="TreeGrafter"/>
</dbReference>
<feature type="domain" description="Lethal giant larvae (Lgl)-like C-terminal" evidence="2">
    <location>
        <begin position="577"/>
        <end position="832"/>
    </location>
</feature>
<dbReference type="OrthoDB" id="19944at2759"/>
<dbReference type="CDD" id="cd15873">
    <property type="entry name" value="R-SNARE_STXBP5_6"/>
    <property type="match status" value="1"/>
</dbReference>
<dbReference type="GO" id="GO:0019905">
    <property type="term" value="F:syntaxin binding"/>
    <property type="evidence" value="ECO:0007669"/>
    <property type="project" value="TreeGrafter"/>
</dbReference>
<evidence type="ECO:0000313" key="4">
    <source>
        <dbReference type="RefSeq" id="XP_020082032.1"/>
    </source>
</evidence>
<dbReference type="PANTHER" id="PTHR10241">
    <property type="entry name" value="LETHAL 2 GIANT LARVAE PROTEIN"/>
    <property type="match status" value="1"/>
</dbReference>
<dbReference type="SUPFAM" id="SSF50978">
    <property type="entry name" value="WD40 repeat-like"/>
    <property type="match status" value="2"/>
</dbReference>
<reference evidence="4" key="2">
    <citation type="submission" date="2025-08" db="UniProtKB">
        <authorList>
            <consortium name="RefSeq"/>
        </authorList>
    </citation>
    <scope>IDENTIFICATION</scope>
    <source>
        <tissue evidence="4">Leaf</tissue>
    </source>
</reference>
<dbReference type="InterPro" id="IPR013905">
    <property type="entry name" value="Lgl_C_dom"/>
</dbReference>
<dbReference type="Pfam" id="PF08596">
    <property type="entry name" value="Lgl_C"/>
    <property type="match status" value="1"/>
</dbReference>
<feature type="region of interest" description="Disordered" evidence="1">
    <location>
        <begin position="903"/>
        <end position="924"/>
    </location>
</feature>
<organism evidence="3 4">
    <name type="scientific">Ananas comosus</name>
    <name type="common">Pineapple</name>
    <name type="synonym">Ananas ananas</name>
    <dbReference type="NCBI Taxonomy" id="4615"/>
    <lineage>
        <taxon>Eukaryota</taxon>
        <taxon>Viridiplantae</taxon>
        <taxon>Streptophyta</taxon>
        <taxon>Embryophyta</taxon>
        <taxon>Tracheophyta</taxon>
        <taxon>Spermatophyta</taxon>
        <taxon>Magnoliopsida</taxon>
        <taxon>Liliopsida</taxon>
        <taxon>Poales</taxon>
        <taxon>Bromeliaceae</taxon>
        <taxon>Bromelioideae</taxon>
        <taxon>Ananas</taxon>
    </lineage>
</organism>
<evidence type="ECO:0000259" key="2">
    <source>
        <dbReference type="Pfam" id="PF08596"/>
    </source>
</evidence>
<proteinExistence type="predicted"/>
<dbReference type="AlphaFoldDB" id="A0A6P5EFI9"/>
<dbReference type="GeneID" id="109705694"/>
<dbReference type="PANTHER" id="PTHR10241:SF27">
    <property type="entry name" value="TRANSDUCIN_WD40 REPEAT-LIKE SUPERFAMILY PROTEIN"/>
    <property type="match status" value="1"/>
</dbReference>
<evidence type="ECO:0000313" key="3">
    <source>
        <dbReference type="Proteomes" id="UP000515123"/>
    </source>
</evidence>
<dbReference type="Gene3D" id="2.130.10.10">
    <property type="entry name" value="YVTN repeat-like/Quinoprotein amine dehydrogenase"/>
    <property type="match status" value="2"/>
</dbReference>
<dbReference type="InterPro" id="IPR036322">
    <property type="entry name" value="WD40_repeat_dom_sf"/>
</dbReference>
<accession>A0A6P5EFI9</accession>
<dbReference type="GO" id="GO:0006893">
    <property type="term" value="P:Golgi to plasma membrane transport"/>
    <property type="evidence" value="ECO:0007669"/>
    <property type="project" value="TreeGrafter"/>
</dbReference>
<feature type="compositionally biased region" description="Basic and acidic residues" evidence="1">
    <location>
        <begin position="912"/>
        <end position="922"/>
    </location>
</feature>
<name>A0A6P5EFI9_ANACO</name>
<reference evidence="3" key="1">
    <citation type="journal article" date="2015" name="Nat. Genet.">
        <title>The pineapple genome and the evolution of CAM photosynthesis.</title>
        <authorList>
            <person name="Ming R."/>
            <person name="VanBuren R."/>
            <person name="Wai C.M."/>
            <person name="Tang H."/>
            <person name="Schatz M.C."/>
            <person name="Bowers J.E."/>
            <person name="Lyons E."/>
            <person name="Wang M.L."/>
            <person name="Chen J."/>
            <person name="Biggers E."/>
            <person name="Zhang J."/>
            <person name="Huang L."/>
            <person name="Zhang L."/>
            <person name="Miao W."/>
            <person name="Zhang J."/>
            <person name="Ye Z."/>
            <person name="Miao C."/>
            <person name="Lin Z."/>
            <person name="Wang H."/>
            <person name="Zhou H."/>
            <person name="Yim W.C."/>
            <person name="Priest H.D."/>
            <person name="Zheng C."/>
            <person name="Woodhouse M."/>
            <person name="Edger P.P."/>
            <person name="Guyot R."/>
            <person name="Guo H.B."/>
            <person name="Guo H."/>
            <person name="Zheng G."/>
            <person name="Singh R."/>
            <person name="Sharma A."/>
            <person name="Min X."/>
            <person name="Zheng Y."/>
            <person name="Lee H."/>
            <person name="Gurtowski J."/>
            <person name="Sedlazeck F.J."/>
            <person name="Harkess A."/>
            <person name="McKain M.R."/>
            <person name="Liao Z."/>
            <person name="Fang J."/>
            <person name="Liu J."/>
            <person name="Zhang X."/>
            <person name="Zhang Q."/>
            <person name="Hu W."/>
            <person name="Qin Y."/>
            <person name="Wang K."/>
            <person name="Chen L.Y."/>
            <person name="Shirley N."/>
            <person name="Lin Y.R."/>
            <person name="Liu L.Y."/>
            <person name="Hernandez A.G."/>
            <person name="Wright C.L."/>
            <person name="Bulone V."/>
            <person name="Tuskan G.A."/>
            <person name="Heath K."/>
            <person name="Zee F."/>
            <person name="Moore P.H."/>
            <person name="Sunkar R."/>
            <person name="Leebens-Mack J.H."/>
            <person name="Mockler T."/>
            <person name="Bennetzen J.L."/>
            <person name="Freeling M."/>
            <person name="Sankoff D."/>
            <person name="Paterson A.H."/>
            <person name="Zhu X."/>
            <person name="Yang X."/>
            <person name="Smith J.A."/>
            <person name="Cushman J.C."/>
            <person name="Paull R.E."/>
            <person name="Yu Q."/>
        </authorList>
    </citation>
    <scope>NUCLEOTIDE SEQUENCE [LARGE SCALE GENOMIC DNA]</scope>
    <source>
        <strain evidence="3">cv. F153</strain>
    </source>
</reference>
<keyword evidence="3" id="KW-1185">Reference proteome</keyword>
<sequence>MFVKKLVEKASKKHIGGGGGGGFNGLRAEDVNPRVGFHYGVPLESASTAYDPIQHILAISTRNGHIKLFGRDNTQALLQSDAAVPSKFLQFMDNQGILLNVTTENHIEVWDIDATRLCYVHIFNEEITSFTVLQQSSYIYVGDHLGNISVLMLDYKQQHLVEMQYRIPFSESYGTTAEVGNETAVIYIMPQPMVESRRVLIIFRDGLISLWDIQESKAVFVSGRSAPHSSHHEPKHVVSACWACTQGSKVVVGYSNGDLFLWAILFNSNQKYAPAKNKHEINAVPNIPLLKLNLGFKMDKIPIVSLRWVAGDGKTSRIYINGFFDDDTYLFQVLILNETTESRTIKLVLPLTEACLSMELISCFNDQNKHQPNALVLLLKSGCLCLVDDSQIERYLIQCQSKSPPTLPSQILVKLPFGDSPITVAKLYTSNTAPLSFMDEDNILLTNKYAYLLSTNPKEKDKNCLSSARFSELSKMRGLYITGHTDGDINLWDASCPLLQLVISIKPQNEDNNSSSSGAPITSLHFDTSLQVLVSGDQNGLVQIITFKKEQLASQNIFSFLQAKPGDNYTVHSVKLKGAILSTSVNTDIKHLAVGTDKGLVSVINMEDASIIYQKQMQSQLYSGVTSLRFEKYCQDGSEKNVLLVGMEDSVVWAFEEDKGDAMSTNSIRTKEPSRALLMEILDAPTETGWVSNSLDISKENSFKETASNHSILLLCSENAVRLYSSSHAIQGIKKLIHKKQLSGSCYYASVLYGPSSSIGLILVFASGKIEIRSLPDLTLLKEASLRGFTFLRQKSKLHRAAILSSSSDGELVMVNGDQEILFFSTLCRKDIYRNLELINLVFRRDIALEEESSYMMNTPKEKKKGIFATVVKDLKGNKSKQNQEIDVEDFSPSTSEELSAIFSKANFPPDSGRRNSSTKDGEDVELSIDDINIEDGQPKHKGPNFAVLSKQKFGKGLQALKGKLKPKTEEKAHLGKEKPEDAIPISAVDQIKMKYGYSANNESSIPEMAKNKLKENVRKLEAIGMRTSQMENNAQSFSSMAKELLSIVKNEKSS</sequence>
<protein>
    <submittedName>
        <fullName evidence="4">Uncharacterized protein LOC109705694 isoform X2</fullName>
    </submittedName>
</protein>
<dbReference type="Proteomes" id="UP000515123">
    <property type="component" value="Unplaced"/>
</dbReference>
<dbReference type="InterPro" id="IPR015943">
    <property type="entry name" value="WD40/YVTN_repeat-like_dom_sf"/>
</dbReference>
<evidence type="ECO:0000256" key="1">
    <source>
        <dbReference type="SAM" id="MobiDB-lite"/>
    </source>
</evidence>
<gene>
    <name evidence="4" type="primary">LOC109705694</name>
</gene>
<dbReference type="GO" id="GO:0005737">
    <property type="term" value="C:cytoplasm"/>
    <property type="evidence" value="ECO:0007669"/>
    <property type="project" value="TreeGrafter"/>
</dbReference>
<dbReference type="GO" id="GO:0045159">
    <property type="term" value="F:myosin II binding"/>
    <property type="evidence" value="ECO:0007669"/>
    <property type="project" value="TreeGrafter"/>
</dbReference>
<dbReference type="GO" id="GO:0006887">
    <property type="term" value="P:exocytosis"/>
    <property type="evidence" value="ECO:0007669"/>
    <property type="project" value="TreeGrafter"/>
</dbReference>
<dbReference type="GO" id="GO:0005886">
    <property type="term" value="C:plasma membrane"/>
    <property type="evidence" value="ECO:0007669"/>
    <property type="project" value="TreeGrafter"/>
</dbReference>